<dbReference type="InParanoid" id="A0A024GI35"/>
<gene>
    <name evidence="1" type="ORF">BN9_073290</name>
</gene>
<reference evidence="1 2" key="1">
    <citation type="submission" date="2012-05" db="EMBL/GenBank/DDBJ databases">
        <title>Recombination and specialization in a pathogen metapopulation.</title>
        <authorList>
            <person name="Gardiner A."/>
            <person name="Kemen E."/>
            <person name="Schultz-Larsen T."/>
            <person name="MacLean D."/>
            <person name="Van Oosterhout C."/>
            <person name="Jones J.D.G."/>
        </authorList>
    </citation>
    <scope>NUCLEOTIDE SEQUENCE [LARGE SCALE GENOMIC DNA]</scope>
    <source>
        <strain evidence="1 2">Ac Nc2</strain>
    </source>
</reference>
<protein>
    <submittedName>
        <fullName evidence="1">Uncharacterized protein</fullName>
    </submittedName>
</protein>
<evidence type="ECO:0000313" key="1">
    <source>
        <dbReference type="EMBL" id="CCI46400.1"/>
    </source>
</evidence>
<dbReference type="EMBL" id="CAIX01000125">
    <property type="protein sequence ID" value="CCI46400.1"/>
    <property type="molecule type" value="Genomic_DNA"/>
</dbReference>
<proteinExistence type="predicted"/>
<sequence length="126" mass="14385">MTTPNLSFLTSGSSRRCNERISQGGISHFLDMPSHSSNVCRLVTLLQQVVLQILRQLQNVQQFASQIPIYSEHLPNFFICFFRDHFGDRSHSACIRTRKLHFVSANRSSFTVCVKLLSGFYDAKCI</sequence>
<evidence type="ECO:0000313" key="2">
    <source>
        <dbReference type="Proteomes" id="UP000053237"/>
    </source>
</evidence>
<keyword evidence="2" id="KW-1185">Reference proteome</keyword>
<name>A0A024GI35_9STRA</name>
<comment type="caution">
    <text evidence="1">The sequence shown here is derived from an EMBL/GenBank/DDBJ whole genome shotgun (WGS) entry which is preliminary data.</text>
</comment>
<dbReference type="AlphaFoldDB" id="A0A024GI35"/>
<accession>A0A024GI35</accession>
<dbReference type="Proteomes" id="UP000053237">
    <property type="component" value="Unassembled WGS sequence"/>
</dbReference>
<organism evidence="1 2">
    <name type="scientific">Albugo candida</name>
    <dbReference type="NCBI Taxonomy" id="65357"/>
    <lineage>
        <taxon>Eukaryota</taxon>
        <taxon>Sar</taxon>
        <taxon>Stramenopiles</taxon>
        <taxon>Oomycota</taxon>
        <taxon>Peronosporomycetes</taxon>
        <taxon>Albuginales</taxon>
        <taxon>Albuginaceae</taxon>
        <taxon>Albugo</taxon>
    </lineage>
</organism>